<dbReference type="RefSeq" id="WP_344940776.1">
    <property type="nucleotide sequence ID" value="NZ_BAAAZR010000008.1"/>
</dbReference>
<evidence type="ECO:0000256" key="6">
    <source>
        <dbReference type="ARBA" id="ARBA00023136"/>
    </source>
</evidence>
<feature type="transmembrane region" description="Helical" evidence="8">
    <location>
        <begin position="274"/>
        <end position="294"/>
    </location>
</feature>
<dbReference type="InterPro" id="IPR044049">
    <property type="entry name" value="EccD_transm"/>
</dbReference>
<dbReference type="Proteomes" id="UP001500888">
    <property type="component" value="Unassembled WGS sequence"/>
</dbReference>
<accession>A0ABP7I8F2</accession>
<evidence type="ECO:0000256" key="7">
    <source>
        <dbReference type="SAM" id="MobiDB-lite"/>
    </source>
</evidence>
<reference evidence="11" key="1">
    <citation type="journal article" date="2019" name="Int. J. Syst. Evol. Microbiol.">
        <title>The Global Catalogue of Microorganisms (GCM) 10K type strain sequencing project: providing services to taxonomists for standard genome sequencing and annotation.</title>
        <authorList>
            <consortium name="The Broad Institute Genomics Platform"/>
            <consortium name="The Broad Institute Genome Sequencing Center for Infectious Disease"/>
            <person name="Wu L."/>
            <person name="Ma J."/>
        </authorList>
    </citation>
    <scope>NUCLEOTIDE SEQUENCE [LARGE SCALE GENOMIC DNA]</scope>
    <source>
        <strain evidence="11">JCM 16908</strain>
    </source>
</reference>
<sequence length="501" mass="50617">MTLNPMAGPPARGPGGPGGPAGPGAALDVANGTPKAAVLRAPGAAIAMSRVTIVTPRKRIDLAVPSDLPLTHVLPNVLAAAGENGDETIMSTTGWVLQRVGGRALDLDDSMNGLGIRDGEVLYLLPRPSELPEAVFDDVADTIATGIKEKSGRWQARHTRATGLAIAVAFLVAGALALTVAGPPWTLATIVAGVLALLLAGTGAALSRAVGDAAAGAVIGYTALPYAFLAGLLAPAKNVGLLWFGAPNLLAAFAMTALAATIAGWAIAEGLPNFFGVMLASMAGAIGAAIVMIWEAPPAGVAALIVAIVLACTPLIPTLSFRLARLPLPSAPRNAEELRTDIQELDGPDVKNRAIEAERFATGLAAGVGLVALTAGVLLLGAPGLTGAAMKVVLALALLMRARVFFGVGQRVWLLAAGAAGLVTFLGSITLVSPLAALLTAVALAAMAALGAGVGLFLPQRHPTPFWGRAGDIVEFMLIMALFPLALGVLDVYAWVRGLSG</sequence>
<feature type="region of interest" description="Disordered" evidence="7">
    <location>
        <begin position="1"/>
        <end position="25"/>
    </location>
</feature>
<evidence type="ECO:0000256" key="5">
    <source>
        <dbReference type="ARBA" id="ARBA00022989"/>
    </source>
</evidence>
<feature type="domain" description="EccD-like transmembrane" evidence="9">
    <location>
        <begin position="159"/>
        <end position="499"/>
    </location>
</feature>
<proteinExistence type="inferred from homology"/>
<feature type="transmembrane region" description="Helical" evidence="8">
    <location>
        <begin position="300"/>
        <end position="324"/>
    </location>
</feature>
<feature type="transmembrane region" description="Helical" evidence="8">
    <location>
        <begin position="187"/>
        <end position="206"/>
    </location>
</feature>
<evidence type="ECO:0000256" key="2">
    <source>
        <dbReference type="ARBA" id="ARBA00006162"/>
    </source>
</evidence>
<dbReference type="PIRSF" id="PIRSF017804">
    <property type="entry name" value="Secretion_EccD1"/>
    <property type="match status" value="1"/>
</dbReference>
<comment type="similarity">
    <text evidence="2">Belongs to the EccD/Snm4 family.</text>
</comment>
<keyword evidence="6 8" id="KW-0472">Membrane</keyword>
<evidence type="ECO:0000256" key="8">
    <source>
        <dbReference type="SAM" id="Phobius"/>
    </source>
</evidence>
<dbReference type="NCBIfam" id="TIGR03920">
    <property type="entry name" value="T7SS_EccD"/>
    <property type="match status" value="1"/>
</dbReference>
<protein>
    <submittedName>
        <fullName evidence="10">Type VII secretion integral membrane protein EccD</fullName>
    </submittedName>
</protein>
<feature type="transmembrane region" description="Helical" evidence="8">
    <location>
        <begin position="213"/>
        <end position="234"/>
    </location>
</feature>
<organism evidence="10 11">
    <name type="scientific">Sphaerisporangium flaviroseum</name>
    <dbReference type="NCBI Taxonomy" id="509199"/>
    <lineage>
        <taxon>Bacteria</taxon>
        <taxon>Bacillati</taxon>
        <taxon>Actinomycetota</taxon>
        <taxon>Actinomycetes</taxon>
        <taxon>Streptosporangiales</taxon>
        <taxon>Streptosporangiaceae</taxon>
        <taxon>Sphaerisporangium</taxon>
    </lineage>
</organism>
<evidence type="ECO:0000256" key="3">
    <source>
        <dbReference type="ARBA" id="ARBA00022475"/>
    </source>
</evidence>
<evidence type="ECO:0000256" key="4">
    <source>
        <dbReference type="ARBA" id="ARBA00022692"/>
    </source>
</evidence>
<evidence type="ECO:0000313" key="11">
    <source>
        <dbReference type="Proteomes" id="UP001500888"/>
    </source>
</evidence>
<dbReference type="EMBL" id="BAAAZR010000008">
    <property type="protein sequence ID" value="GAA3812150.1"/>
    <property type="molecule type" value="Genomic_DNA"/>
</dbReference>
<comment type="subcellular location">
    <subcellularLocation>
        <location evidence="1">Cell membrane</location>
        <topology evidence="1">Multi-pass membrane protein</topology>
    </subcellularLocation>
</comment>
<feature type="transmembrane region" description="Helical" evidence="8">
    <location>
        <begin position="360"/>
        <end position="382"/>
    </location>
</feature>
<evidence type="ECO:0000259" key="9">
    <source>
        <dbReference type="Pfam" id="PF19053"/>
    </source>
</evidence>
<feature type="transmembrane region" description="Helical" evidence="8">
    <location>
        <begin position="161"/>
        <end position="181"/>
    </location>
</feature>
<keyword evidence="3" id="KW-1003">Cell membrane</keyword>
<dbReference type="Gene3D" id="3.10.20.90">
    <property type="entry name" value="Phosphatidylinositol 3-kinase Catalytic Subunit, Chain A, domain 1"/>
    <property type="match status" value="1"/>
</dbReference>
<keyword evidence="4 8" id="KW-0812">Transmembrane</keyword>
<feature type="compositionally biased region" description="Gly residues" evidence="7">
    <location>
        <begin position="13"/>
        <end position="22"/>
    </location>
</feature>
<evidence type="ECO:0000256" key="1">
    <source>
        <dbReference type="ARBA" id="ARBA00004651"/>
    </source>
</evidence>
<dbReference type="InterPro" id="IPR024962">
    <property type="entry name" value="YukD-like"/>
</dbReference>
<feature type="transmembrane region" description="Helical" evidence="8">
    <location>
        <begin position="240"/>
        <end position="267"/>
    </location>
</feature>
<keyword evidence="11" id="KW-1185">Reference proteome</keyword>
<feature type="transmembrane region" description="Helical" evidence="8">
    <location>
        <begin position="470"/>
        <end position="496"/>
    </location>
</feature>
<keyword evidence="5 8" id="KW-1133">Transmembrane helix</keyword>
<feature type="transmembrane region" description="Helical" evidence="8">
    <location>
        <begin position="413"/>
        <end position="432"/>
    </location>
</feature>
<feature type="transmembrane region" description="Helical" evidence="8">
    <location>
        <begin position="438"/>
        <end position="458"/>
    </location>
</feature>
<evidence type="ECO:0000313" key="10">
    <source>
        <dbReference type="EMBL" id="GAA3812150.1"/>
    </source>
</evidence>
<dbReference type="InterPro" id="IPR006707">
    <property type="entry name" value="T7SS_EccD"/>
</dbReference>
<dbReference type="Pfam" id="PF19053">
    <property type="entry name" value="EccD"/>
    <property type="match status" value="1"/>
</dbReference>
<comment type="caution">
    <text evidence="10">The sequence shown here is derived from an EMBL/GenBank/DDBJ whole genome shotgun (WGS) entry which is preliminary data.</text>
</comment>
<gene>
    <name evidence="10" type="primary">eccD</name>
    <name evidence="10" type="ORF">GCM10022226_36010</name>
</gene>
<name>A0ABP7I8F2_9ACTN</name>
<dbReference type="Pfam" id="PF08817">
    <property type="entry name" value="YukD"/>
    <property type="match status" value="1"/>
</dbReference>